<evidence type="ECO:0000313" key="2">
    <source>
        <dbReference type="EMBL" id="SER77736.1"/>
    </source>
</evidence>
<organism evidence="2 3">
    <name type="scientific">Pedococcus cremeus</name>
    <dbReference type="NCBI Taxonomy" id="587636"/>
    <lineage>
        <taxon>Bacteria</taxon>
        <taxon>Bacillati</taxon>
        <taxon>Actinomycetota</taxon>
        <taxon>Actinomycetes</taxon>
        <taxon>Micrococcales</taxon>
        <taxon>Intrasporangiaceae</taxon>
        <taxon>Pedococcus</taxon>
    </lineage>
</organism>
<dbReference type="Proteomes" id="UP000199019">
    <property type="component" value="Unassembled WGS sequence"/>
</dbReference>
<sequence length="245" mass="24968">MSRTPLGRSRTQRCLGPELTAYVDRALCLGELHAWDLHLVACAACRQAVEEERRVLASLRGAVQPAVPGDLRAMLLSMAAGERTERTGFADPAAESHAGVGGSHAGDPGAAHALPVYSFEPRPLRIPPPPLPVVDTCAPAQHRSAMRATVFAGLAAGASAAAAWSFVVVGSPSVTAPTTPAPGTAVQRSRPATPSFTTASFSSASLGASLRARTPLTVTGATVVFGGGGRPVVSAAHRASAESLP</sequence>
<dbReference type="EMBL" id="FOHB01000001">
    <property type="protein sequence ID" value="SER77736.1"/>
    <property type="molecule type" value="Genomic_DNA"/>
</dbReference>
<dbReference type="AlphaFoldDB" id="A0A1H9RY50"/>
<evidence type="ECO:0000256" key="1">
    <source>
        <dbReference type="SAM" id="MobiDB-lite"/>
    </source>
</evidence>
<evidence type="ECO:0008006" key="4">
    <source>
        <dbReference type="Google" id="ProtNLM"/>
    </source>
</evidence>
<accession>A0A1H9RY50</accession>
<evidence type="ECO:0000313" key="3">
    <source>
        <dbReference type="Proteomes" id="UP000199019"/>
    </source>
</evidence>
<dbReference type="RefSeq" id="WP_091756120.1">
    <property type="nucleotide sequence ID" value="NZ_FOHB01000001.1"/>
</dbReference>
<proteinExistence type="predicted"/>
<protein>
    <recommendedName>
        <fullName evidence="4">Zinc-finger domain-containing protein</fullName>
    </recommendedName>
</protein>
<keyword evidence="3" id="KW-1185">Reference proteome</keyword>
<dbReference type="OrthoDB" id="5148815at2"/>
<gene>
    <name evidence="2" type="ORF">SAMN05216199_1181</name>
</gene>
<reference evidence="3" key="1">
    <citation type="submission" date="2016-10" db="EMBL/GenBank/DDBJ databases">
        <authorList>
            <person name="Varghese N."/>
            <person name="Submissions S."/>
        </authorList>
    </citation>
    <scope>NUCLEOTIDE SEQUENCE [LARGE SCALE GENOMIC DNA]</scope>
    <source>
        <strain evidence="3">CGMCC 1.6963</strain>
    </source>
</reference>
<name>A0A1H9RY50_9MICO</name>
<feature type="region of interest" description="Disordered" evidence="1">
    <location>
        <begin position="177"/>
        <end position="198"/>
    </location>
</feature>
<dbReference type="STRING" id="587636.SAMN05216199_1181"/>